<keyword evidence="2" id="KW-0719">Serine esterase</keyword>
<dbReference type="Proteomes" id="UP000694920">
    <property type="component" value="Unplaced"/>
</dbReference>
<evidence type="ECO:0000256" key="4">
    <source>
        <dbReference type="ARBA" id="ARBA00023157"/>
    </source>
</evidence>
<feature type="domain" description="Carboxylesterase type B" evidence="7">
    <location>
        <begin position="26"/>
        <end position="554"/>
    </location>
</feature>
<evidence type="ECO:0000259" key="7">
    <source>
        <dbReference type="Pfam" id="PF00135"/>
    </source>
</evidence>
<evidence type="ECO:0000256" key="6">
    <source>
        <dbReference type="RuleBase" id="RU361235"/>
    </source>
</evidence>
<feature type="signal peptide" evidence="6">
    <location>
        <begin position="1"/>
        <end position="23"/>
    </location>
</feature>
<keyword evidence="9" id="KW-1185">Reference proteome</keyword>
<sequence>MRREFFLTFLGVAIVAMAGNVKGDEDPEVTAPIGKIRGSHMTSRLGKKIYAFRGVRYAEPPVGQQRFQQAIAAKPWSDVFNASVEGPSCPQKYTQLVNEDCLRLNIYTTKLPPKVGTKGKPVKRPVVVFFHPGGFYGGSGQGYIFGPQYWLDQDIVLVTTNYRLASLGFLSTGDSLAPGNLGLKDQVEALRWIKKNIASFGGDPDSVTITGYSAGSWSVTLHMISPMSKGLFHRAIAMSGAATVQEPLPTQQKHLAKKQAELLGCPTDTTGNMLICLNTKTIEEFVDSYEKFFEWHRDPILVWSPVVEPEVNGVERFLPAQPVDLIRQGKINEVPLIIGVTKDEFGGVVTSIIEEARKGNTSTFDDLNQNWDTIAPISFLYERGTPRSRRISQELKKFYLNNQPVSLDNVDGLAQLYADAVIGFSAHRFVKLISAASAKPVYYYRFSYQGRFSHSVWSDTKKPYGVVHHDDLLYLFYISFFPYFNATDPEVVTVKRLTTMWTNFAKTGQPIPTNNEDFKNVKWPIYTDKTKEYLDIGDNLVTDCGLYRNRMSFWDNLFPLKPHNFDDTGVKQ</sequence>
<evidence type="ECO:0000256" key="5">
    <source>
        <dbReference type="ARBA" id="ARBA00023180"/>
    </source>
</evidence>
<reference evidence="8" key="1">
    <citation type="submission" date="2016-07" db="EMBL/GenBank/DDBJ databases">
        <title>Olfactory-related genes from the wheat stem sawfly, an agronomic pest and primitive hymenopteran.</title>
        <authorList>
            <person name="Gress J.C."/>
            <person name="Carey C.C."/>
            <person name="Dykgreve T.A."/>
            <person name="Walden K.O."/>
            <person name="Robertson H.M."/>
            <person name="Mazurie A."/>
            <person name="Wanner K.W."/>
        </authorList>
    </citation>
    <scope>NUCLEOTIDE SEQUENCE</scope>
</reference>
<keyword evidence="4" id="KW-1015">Disulfide bond</keyword>
<dbReference type="RefSeq" id="XP_015597183.1">
    <property type="nucleotide sequence ID" value="XM_015741697.2"/>
</dbReference>
<dbReference type="OrthoDB" id="19653at2759"/>
<evidence type="ECO:0000313" key="9">
    <source>
        <dbReference type="Proteomes" id="UP000694920"/>
    </source>
</evidence>
<dbReference type="PANTHER" id="PTHR11559">
    <property type="entry name" value="CARBOXYLESTERASE"/>
    <property type="match status" value="1"/>
</dbReference>
<evidence type="ECO:0000313" key="10">
    <source>
        <dbReference type="RefSeq" id="XP_015597183.1"/>
    </source>
</evidence>
<dbReference type="InterPro" id="IPR050309">
    <property type="entry name" value="Type-B_Carboxylest/Lipase"/>
</dbReference>
<evidence type="ECO:0000256" key="2">
    <source>
        <dbReference type="ARBA" id="ARBA00022487"/>
    </source>
</evidence>
<keyword evidence="6" id="KW-0732">Signal</keyword>
<evidence type="ECO:0000313" key="8">
    <source>
        <dbReference type="EMBL" id="ARN17868.1"/>
    </source>
</evidence>
<proteinExistence type="evidence at transcript level"/>
<keyword evidence="3 6" id="KW-0378">Hydrolase</keyword>
<dbReference type="GeneID" id="107268677"/>
<dbReference type="EC" id="3.1.1.-" evidence="6"/>
<organism evidence="8">
    <name type="scientific">Cephus cinctus</name>
    <name type="common">Wheat stem sawfly</name>
    <dbReference type="NCBI Taxonomy" id="211228"/>
    <lineage>
        <taxon>Eukaryota</taxon>
        <taxon>Metazoa</taxon>
        <taxon>Ecdysozoa</taxon>
        <taxon>Arthropoda</taxon>
        <taxon>Hexapoda</taxon>
        <taxon>Insecta</taxon>
        <taxon>Pterygota</taxon>
        <taxon>Neoptera</taxon>
        <taxon>Endopterygota</taxon>
        <taxon>Hymenoptera</taxon>
        <taxon>Cephoidea</taxon>
        <taxon>Cephidae</taxon>
        <taxon>Cephus</taxon>
    </lineage>
</organism>
<name>A0A1W6L1A2_CEPCN</name>
<evidence type="ECO:0000256" key="3">
    <source>
        <dbReference type="ARBA" id="ARBA00022801"/>
    </source>
</evidence>
<dbReference type="AlphaFoldDB" id="A0A1W6L1A2"/>
<dbReference type="PROSITE" id="PS00122">
    <property type="entry name" value="CARBOXYLESTERASE_B_1"/>
    <property type="match status" value="1"/>
</dbReference>
<comment type="similarity">
    <text evidence="1 6">Belongs to the type-B carboxylesterase/lipase family.</text>
</comment>
<dbReference type="Pfam" id="PF00135">
    <property type="entry name" value="COesterase"/>
    <property type="match status" value="1"/>
</dbReference>
<dbReference type="InterPro" id="IPR029058">
    <property type="entry name" value="AB_hydrolase_fold"/>
</dbReference>
<dbReference type="SUPFAM" id="SSF53474">
    <property type="entry name" value="alpha/beta-Hydrolases"/>
    <property type="match status" value="1"/>
</dbReference>
<dbReference type="InterPro" id="IPR002018">
    <property type="entry name" value="CarbesteraseB"/>
</dbReference>
<dbReference type="KEGG" id="ccin:107268677"/>
<protein>
    <recommendedName>
        <fullName evidence="6">Carboxylic ester hydrolase</fullName>
        <ecNumber evidence="6">3.1.1.-</ecNumber>
    </recommendedName>
</protein>
<reference evidence="10" key="2">
    <citation type="submission" date="2025-04" db="UniProtKB">
        <authorList>
            <consortium name="RefSeq"/>
        </authorList>
    </citation>
    <scope>IDENTIFICATION</scope>
</reference>
<gene>
    <name evidence="8" type="primary">CCE1</name>
    <name evidence="10" type="synonym">LOC107268677</name>
</gene>
<evidence type="ECO:0000256" key="1">
    <source>
        <dbReference type="ARBA" id="ARBA00005964"/>
    </source>
</evidence>
<dbReference type="EMBL" id="KX609461">
    <property type="protein sequence ID" value="ARN17868.1"/>
    <property type="molecule type" value="mRNA"/>
</dbReference>
<keyword evidence="5" id="KW-0325">Glycoprotein</keyword>
<dbReference type="Gene3D" id="3.40.50.1820">
    <property type="entry name" value="alpha/beta hydrolase"/>
    <property type="match status" value="1"/>
</dbReference>
<dbReference type="FunFam" id="3.40.50.1820:FF:000155">
    <property type="entry name" value="Carboxylic ester hydrolase"/>
    <property type="match status" value="1"/>
</dbReference>
<feature type="chain" id="PRO_5044514590" description="Carboxylic ester hydrolase" evidence="6">
    <location>
        <begin position="24"/>
        <end position="572"/>
    </location>
</feature>
<dbReference type="GO" id="GO:0052689">
    <property type="term" value="F:carboxylic ester hydrolase activity"/>
    <property type="evidence" value="ECO:0007669"/>
    <property type="project" value="UniProtKB-KW"/>
</dbReference>
<accession>A0A1W6L1A2</accession>
<dbReference type="InterPro" id="IPR019826">
    <property type="entry name" value="Carboxylesterase_B_AS"/>
</dbReference>